<reference evidence="2" key="1">
    <citation type="journal article" date="2019" name="Int. J. Syst. Evol. Microbiol.">
        <title>The Global Catalogue of Microorganisms (GCM) 10K type strain sequencing project: providing services to taxonomists for standard genome sequencing and annotation.</title>
        <authorList>
            <consortium name="The Broad Institute Genomics Platform"/>
            <consortium name="The Broad Institute Genome Sequencing Center for Infectious Disease"/>
            <person name="Wu L."/>
            <person name="Ma J."/>
        </authorList>
    </citation>
    <scope>NUCLEOTIDE SEQUENCE [LARGE SCALE GENOMIC DNA]</scope>
    <source>
        <strain evidence="2">KCTC 22814</strain>
    </source>
</reference>
<dbReference type="NCBIfam" id="TIGR01200">
    <property type="entry name" value="GLPGLI"/>
    <property type="match status" value="1"/>
</dbReference>
<dbReference type="Proteomes" id="UP001597525">
    <property type="component" value="Unassembled WGS sequence"/>
</dbReference>
<comment type="caution">
    <text evidence="1">The sequence shown here is derived from an EMBL/GenBank/DDBJ whole genome shotgun (WGS) entry which is preliminary data.</text>
</comment>
<dbReference type="InterPro" id="IPR005901">
    <property type="entry name" value="GLPGLI"/>
</dbReference>
<evidence type="ECO:0000313" key="2">
    <source>
        <dbReference type="Proteomes" id="UP001597525"/>
    </source>
</evidence>
<proteinExistence type="predicted"/>
<sequence>MNKYFLFFLLSLGTTASYGQKLKAVYEYILSPMATYREEVYFQDGVKTSVRDSIPQSKANAGNEEEEDGEMSGSMSVMIDMGKVYRNIVIQKNNSTQLLETNSIKGSNYLISDDFPTLDWNTNYTDVDTLGKYICHKATAAYRGTTIVAYYTEDIPVPAGPYKFAGLPGLIVMLYNEGANPHYWLLKEIEYPFTGGIPVNEKYMNSLPKLSLENYIKKADLANEEHVRMMMSKMPLVEGVTVERKKIRGSVEQVYEWEKN</sequence>
<dbReference type="RefSeq" id="WP_320182242.1">
    <property type="nucleotide sequence ID" value="NZ_CP138332.1"/>
</dbReference>
<accession>A0ABW6BLR1</accession>
<gene>
    <name evidence="1" type="ORF">ACFS7Y_18890</name>
</gene>
<dbReference type="Pfam" id="PF09697">
    <property type="entry name" value="Porph_ging"/>
    <property type="match status" value="1"/>
</dbReference>
<organism evidence="1 2">
    <name type="scientific">Sphingobacterium bambusae</name>
    <dbReference type="NCBI Taxonomy" id="662858"/>
    <lineage>
        <taxon>Bacteria</taxon>
        <taxon>Pseudomonadati</taxon>
        <taxon>Bacteroidota</taxon>
        <taxon>Sphingobacteriia</taxon>
        <taxon>Sphingobacteriales</taxon>
        <taxon>Sphingobacteriaceae</taxon>
        <taxon>Sphingobacterium</taxon>
    </lineage>
</organism>
<name>A0ABW6BLR1_9SPHI</name>
<dbReference type="EMBL" id="JBHUPB010000012">
    <property type="protein sequence ID" value="MFD2969469.1"/>
    <property type="molecule type" value="Genomic_DNA"/>
</dbReference>
<protein>
    <submittedName>
        <fullName evidence="1">GLPGLI family protein</fullName>
    </submittedName>
</protein>
<keyword evidence="2" id="KW-1185">Reference proteome</keyword>
<evidence type="ECO:0000313" key="1">
    <source>
        <dbReference type="EMBL" id="MFD2969469.1"/>
    </source>
</evidence>